<name>A0A8X8CRY8_POPTO</name>
<proteinExistence type="predicted"/>
<protein>
    <submittedName>
        <fullName evidence="1">Uncharacterized protein</fullName>
    </submittedName>
</protein>
<evidence type="ECO:0000313" key="1">
    <source>
        <dbReference type="EMBL" id="KAG6764032.1"/>
    </source>
</evidence>
<dbReference type="EMBL" id="JAAWWB010000016">
    <property type="protein sequence ID" value="KAG6764032.1"/>
    <property type="molecule type" value="Genomic_DNA"/>
</dbReference>
<keyword evidence="2" id="KW-1185">Reference proteome</keyword>
<dbReference type="OrthoDB" id="1717759at2759"/>
<dbReference type="Proteomes" id="UP000886885">
    <property type="component" value="Chromosome 8D"/>
</dbReference>
<reference evidence="1" key="1">
    <citation type="journal article" date="2020" name="bioRxiv">
        <title>Hybrid origin of Populus tomentosa Carr. identified through genome sequencing and phylogenomic analysis.</title>
        <authorList>
            <person name="An X."/>
            <person name="Gao K."/>
            <person name="Chen Z."/>
            <person name="Li J."/>
            <person name="Yang X."/>
            <person name="Yang X."/>
            <person name="Zhou J."/>
            <person name="Guo T."/>
            <person name="Zhao T."/>
            <person name="Huang S."/>
            <person name="Miao D."/>
            <person name="Khan W.U."/>
            <person name="Rao P."/>
            <person name="Ye M."/>
            <person name="Lei B."/>
            <person name="Liao W."/>
            <person name="Wang J."/>
            <person name="Ji L."/>
            <person name="Li Y."/>
            <person name="Guo B."/>
            <person name="Mustafa N.S."/>
            <person name="Li S."/>
            <person name="Yun Q."/>
            <person name="Keller S.R."/>
            <person name="Mao J."/>
            <person name="Zhang R."/>
            <person name="Strauss S.H."/>
        </authorList>
    </citation>
    <scope>NUCLEOTIDE SEQUENCE</scope>
    <source>
        <strain evidence="1">GM15</strain>
        <tissue evidence="1">Leaf</tissue>
    </source>
</reference>
<comment type="caution">
    <text evidence="1">The sequence shown here is derived from an EMBL/GenBank/DDBJ whole genome shotgun (WGS) entry which is preliminary data.</text>
</comment>
<dbReference type="AlphaFoldDB" id="A0A8X8CRY8"/>
<sequence length="112" mass="12058">MGANQRTAEAFAATKASKALFTEISLLSSLLFSTRSQIGSSSSRRAAKIPIRANGADACNVMSDSTIDPESPVKAGRNRVPLWLEGFKRSHVVSVSGIPEFSYKVMRLIAIE</sequence>
<gene>
    <name evidence="1" type="ORF">POTOM_031486</name>
</gene>
<accession>A0A8X8CRY8</accession>
<evidence type="ECO:0000313" key="2">
    <source>
        <dbReference type="Proteomes" id="UP000886885"/>
    </source>
</evidence>
<organism evidence="1 2">
    <name type="scientific">Populus tomentosa</name>
    <name type="common">Chinese white poplar</name>
    <dbReference type="NCBI Taxonomy" id="118781"/>
    <lineage>
        <taxon>Eukaryota</taxon>
        <taxon>Viridiplantae</taxon>
        <taxon>Streptophyta</taxon>
        <taxon>Embryophyta</taxon>
        <taxon>Tracheophyta</taxon>
        <taxon>Spermatophyta</taxon>
        <taxon>Magnoliopsida</taxon>
        <taxon>eudicotyledons</taxon>
        <taxon>Gunneridae</taxon>
        <taxon>Pentapetalae</taxon>
        <taxon>rosids</taxon>
        <taxon>fabids</taxon>
        <taxon>Malpighiales</taxon>
        <taxon>Salicaceae</taxon>
        <taxon>Saliceae</taxon>
        <taxon>Populus</taxon>
    </lineage>
</organism>